<dbReference type="Proteomes" id="UP000008144">
    <property type="component" value="Unassembled WGS sequence"/>
</dbReference>
<keyword evidence="2" id="KW-0812">Transmembrane</keyword>
<dbReference type="InParanoid" id="F6SYD5"/>
<name>F6SYD5_CIOIN</name>
<dbReference type="Ensembl" id="ENSCINT00000026558.2">
    <property type="protein sequence ID" value="ENSCINP00000026312.2"/>
    <property type="gene ID" value="ENSCING00000014595.2"/>
</dbReference>
<sequence>MDDARSATYQRMRSLLVVSGGSCTCGVSVFTYLYNDYLVPISASYVLGWLASFILLFGGIVGFCFKNPRPSIVPAGQMNWNRRDLTKENKVSSSRKKSTVSTISSSRRQSFNSDKISRPKLGTLRHHPTDAALR</sequence>
<evidence type="ECO:0000313" key="3">
    <source>
        <dbReference type="Ensembl" id="ENSCINP00000026312.2"/>
    </source>
</evidence>
<organism evidence="3 4">
    <name type="scientific">Ciona intestinalis</name>
    <name type="common">Transparent sea squirt</name>
    <name type="synonym">Ascidia intestinalis</name>
    <dbReference type="NCBI Taxonomy" id="7719"/>
    <lineage>
        <taxon>Eukaryota</taxon>
        <taxon>Metazoa</taxon>
        <taxon>Chordata</taxon>
        <taxon>Tunicata</taxon>
        <taxon>Ascidiacea</taxon>
        <taxon>Phlebobranchia</taxon>
        <taxon>Cionidae</taxon>
        <taxon>Ciona</taxon>
    </lineage>
</organism>
<protein>
    <submittedName>
        <fullName evidence="3">Uncharacterized protein</fullName>
    </submittedName>
</protein>
<accession>F6SYD5</accession>
<keyword evidence="2" id="KW-1133">Transmembrane helix</keyword>
<feature type="compositionally biased region" description="Low complexity" evidence="1">
    <location>
        <begin position="99"/>
        <end position="110"/>
    </location>
</feature>
<reference evidence="4" key="1">
    <citation type="journal article" date="2002" name="Science">
        <title>The draft genome of Ciona intestinalis: insights into chordate and vertebrate origins.</title>
        <authorList>
            <person name="Dehal P."/>
            <person name="Satou Y."/>
            <person name="Campbell R.K."/>
            <person name="Chapman J."/>
            <person name="Degnan B."/>
            <person name="De Tomaso A."/>
            <person name="Davidson B."/>
            <person name="Di Gregorio A."/>
            <person name="Gelpke M."/>
            <person name="Goodstein D.M."/>
            <person name="Harafuji N."/>
            <person name="Hastings K.E."/>
            <person name="Ho I."/>
            <person name="Hotta K."/>
            <person name="Huang W."/>
            <person name="Kawashima T."/>
            <person name="Lemaire P."/>
            <person name="Martinez D."/>
            <person name="Meinertzhagen I.A."/>
            <person name="Necula S."/>
            <person name="Nonaka M."/>
            <person name="Putnam N."/>
            <person name="Rash S."/>
            <person name="Saiga H."/>
            <person name="Satake M."/>
            <person name="Terry A."/>
            <person name="Yamada L."/>
            <person name="Wang H.G."/>
            <person name="Awazu S."/>
            <person name="Azumi K."/>
            <person name="Boore J."/>
            <person name="Branno M."/>
            <person name="Chin-Bow S."/>
            <person name="DeSantis R."/>
            <person name="Doyle S."/>
            <person name="Francino P."/>
            <person name="Keys D.N."/>
            <person name="Haga S."/>
            <person name="Hayashi H."/>
            <person name="Hino K."/>
            <person name="Imai K.S."/>
            <person name="Inaba K."/>
            <person name="Kano S."/>
            <person name="Kobayashi K."/>
            <person name="Kobayashi M."/>
            <person name="Lee B.I."/>
            <person name="Makabe K.W."/>
            <person name="Manohar C."/>
            <person name="Matassi G."/>
            <person name="Medina M."/>
            <person name="Mochizuki Y."/>
            <person name="Mount S."/>
            <person name="Morishita T."/>
            <person name="Miura S."/>
            <person name="Nakayama A."/>
            <person name="Nishizaka S."/>
            <person name="Nomoto H."/>
            <person name="Ohta F."/>
            <person name="Oishi K."/>
            <person name="Rigoutsos I."/>
            <person name="Sano M."/>
            <person name="Sasaki A."/>
            <person name="Sasakura Y."/>
            <person name="Shoguchi E."/>
            <person name="Shin-i T."/>
            <person name="Spagnuolo A."/>
            <person name="Stainier D."/>
            <person name="Suzuki M.M."/>
            <person name="Tassy O."/>
            <person name="Takatori N."/>
            <person name="Tokuoka M."/>
            <person name="Yagi K."/>
            <person name="Yoshizaki F."/>
            <person name="Wada S."/>
            <person name="Zhang C."/>
            <person name="Hyatt P.D."/>
            <person name="Larimer F."/>
            <person name="Detter C."/>
            <person name="Doggett N."/>
            <person name="Glavina T."/>
            <person name="Hawkins T."/>
            <person name="Richardson P."/>
            <person name="Lucas S."/>
            <person name="Kohara Y."/>
            <person name="Levine M."/>
            <person name="Satoh N."/>
            <person name="Rokhsar D.S."/>
        </authorList>
    </citation>
    <scope>NUCLEOTIDE SEQUENCE [LARGE SCALE GENOMIC DNA]</scope>
</reference>
<dbReference type="HOGENOM" id="CLU_1895433_0_0_1"/>
<feature type="transmembrane region" description="Helical" evidence="2">
    <location>
        <begin position="46"/>
        <end position="65"/>
    </location>
</feature>
<feature type="transmembrane region" description="Helical" evidence="2">
    <location>
        <begin position="12"/>
        <end position="34"/>
    </location>
</feature>
<evidence type="ECO:0000256" key="2">
    <source>
        <dbReference type="SAM" id="Phobius"/>
    </source>
</evidence>
<proteinExistence type="predicted"/>
<keyword evidence="4" id="KW-1185">Reference proteome</keyword>
<feature type="region of interest" description="Disordered" evidence="1">
    <location>
        <begin position="84"/>
        <end position="134"/>
    </location>
</feature>
<keyword evidence="2" id="KW-0472">Membrane</keyword>
<evidence type="ECO:0000256" key="1">
    <source>
        <dbReference type="SAM" id="MobiDB-lite"/>
    </source>
</evidence>
<reference evidence="3" key="2">
    <citation type="submission" date="2025-08" db="UniProtKB">
        <authorList>
            <consortium name="Ensembl"/>
        </authorList>
    </citation>
    <scope>IDENTIFICATION</scope>
</reference>
<evidence type="ECO:0000313" key="4">
    <source>
        <dbReference type="Proteomes" id="UP000008144"/>
    </source>
</evidence>
<reference evidence="3" key="3">
    <citation type="submission" date="2025-09" db="UniProtKB">
        <authorList>
            <consortium name="Ensembl"/>
        </authorList>
    </citation>
    <scope>IDENTIFICATION</scope>
</reference>
<dbReference type="AlphaFoldDB" id="F6SYD5"/>